<reference evidence="2 3" key="1">
    <citation type="submission" date="2023-12" db="EMBL/GenBank/DDBJ databases">
        <title>Blastococcus brunescens sp. nov., an actonobacterium isolated from sandstone collected in sahara desert.</title>
        <authorList>
            <person name="Gtari M."/>
            <person name="Ghodhbane F."/>
        </authorList>
    </citation>
    <scope>NUCLEOTIDE SEQUENCE [LARGE SCALE GENOMIC DNA]</scope>
    <source>
        <strain evidence="2 3">BMG 8361</strain>
    </source>
</reference>
<dbReference type="Proteomes" id="UP001324287">
    <property type="component" value="Chromosome"/>
</dbReference>
<feature type="region of interest" description="Disordered" evidence="1">
    <location>
        <begin position="17"/>
        <end position="38"/>
    </location>
</feature>
<proteinExistence type="predicted"/>
<evidence type="ECO:0000313" key="2">
    <source>
        <dbReference type="EMBL" id="WRL63099.1"/>
    </source>
</evidence>
<organism evidence="2 3">
    <name type="scientific">Blastococcus brunescens</name>
    <dbReference type="NCBI Taxonomy" id="1564165"/>
    <lineage>
        <taxon>Bacteria</taxon>
        <taxon>Bacillati</taxon>
        <taxon>Actinomycetota</taxon>
        <taxon>Actinomycetes</taxon>
        <taxon>Geodermatophilales</taxon>
        <taxon>Geodermatophilaceae</taxon>
        <taxon>Blastococcus</taxon>
    </lineage>
</organism>
<dbReference type="EMBL" id="CP141261">
    <property type="protein sequence ID" value="WRL63099.1"/>
    <property type="molecule type" value="Genomic_DNA"/>
</dbReference>
<evidence type="ECO:0000313" key="3">
    <source>
        <dbReference type="Proteomes" id="UP001324287"/>
    </source>
</evidence>
<protein>
    <submittedName>
        <fullName evidence="2">Uncharacterized protein</fullName>
    </submittedName>
</protein>
<gene>
    <name evidence="2" type="ORF">U6N30_25285</name>
</gene>
<accession>A0ABZ1AX08</accession>
<name>A0ABZ1AX08_9ACTN</name>
<evidence type="ECO:0000256" key="1">
    <source>
        <dbReference type="SAM" id="MobiDB-lite"/>
    </source>
</evidence>
<keyword evidence="3" id="KW-1185">Reference proteome</keyword>
<sequence length="296" mass="31610">MSFVFRVITGFPRDRRQTEPAGQFVGAGNLPDDVGERREGERRASLLLTARRAGLVPRRAARLAALVADDVLGRDLQGAGGLVDHVPAEQLGQVEVQRGGHVGEQGVATGLGLAVVEGRQRAVRERIGEQQFQRAGQVRSGRRQLAEDRLEELQVGDRVGRRRVDHPGAHVAEAGQALEHGDEQVALLVDDVEAGADGVQGGADGGRAGGQRLGQPVGAVQRPADLDLLRVQAADEGVELVEGVLELGRAALHRLAEFPVDGLELGEAAAVEHQRHGAQELLHLHVPVGARQWDDR</sequence>